<dbReference type="Proteomes" id="UP001372834">
    <property type="component" value="Unassembled WGS sequence"/>
</dbReference>
<organism evidence="2 3">
    <name type="scientific">Polyplax serrata</name>
    <name type="common">Common mouse louse</name>
    <dbReference type="NCBI Taxonomy" id="468196"/>
    <lineage>
        <taxon>Eukaryota</taxon>
        <taxon>Metazoa</taxon>
        <taxon>Ecdysozoa</taxon>
        <taxon>Arthropoda</taxon>
        <taxon>Hexapoda</taxon>
        <taxon>Insecta</taxon>
        <taxon>Pterygota</taxon>
        <taxon>Neoptera</taxon>
        <taxon>Paraneoptera</taxon>
        <taxon>Psocodea</taxon>
        <taxon>Troctomorpha</taxon>
        <taxon>Phthiraptera</taxon>
        <taxon>Anoplura</taxon>
        <taxon>Polyplacidae</taxon>
        <taxon>Polyplax</taxon>
    </lineage>
</organism>
<gene>
    <name evidence="2" type="ORF">RUM43_009503</name>
</gene>
<dbReference type="EMBL" id="JAWJWE010000038">
    <property type="protein sequence ID" value="KAK6623651.1"/>
    <property type="molecule type" value="Genomic_DNA"/>
</dbReference>
<reference evidence="2 3" key="1">
    <citation type="submission" date="2023-10" db="EMBL/GenBank/DDBJ databases">
        <title>Genomes of two closely related lineages of the louse Polyplax serrata with different host specificities.</title>
        <authorList>
            <person name="Martinu J."/>
            <person name="Tarabai H."/>
            <person name="Stefka J."/>
            <person name="Hypsa V."/>
        </authorList>
    </citation>
    <scope>NUCLEOTIDE SEQUENCE [LARGE SCALE GENOMIC DNA]</scope>
    <source>
        <strain evidence="2">HR10_N</strain>
    </source>
</reference>
<comment type="caution">
    <text evidence="2">The sequence shown here is derived from an EMBL/GenBank/DDBJ whole genome shotgun (WGS) entry which is preliminary data.</text>
</comment>
<evidence type="ECO:0000256" key="1">
    <source>
        <dbReference type="SAM" id="MobiDB-lite"/>
    </source>
</evidence>
<feature type="region of interest" description="Disordered" evidence="1">
    <location>
        <begin position="1"/>
        <end position="45"/>
    </location>
</feature>
<feature type="compositionally biased region" description="Basic and acidic residues" evidence="1">
    <location>
        <begin position="11"/>
        <end position="27"/>
    </location>
</feature>
<protein>
    <submittedName>
        <fullName evidence="2">Uncharacterized protein</fullName>
    </submittedName>
</protein>
<evidence type="ECO:0000313" key="2">
    <source>
        <dbReference type="EMBL" id="KAK6623651.1"/>
    </source>
</evidence>
<proteinExistence type="predicted"/>
<dbReference type="AlphaFoldDB" id="A0AAN8NQL9"/>
<name>A0AAN8NQL9_POLSC</name>
<sequence length="108" mass="12839">MKRSNAAAIQRDGKLPSPQEKKNDDPRQTTNDDNNNVDDDDDDDKKYENIQSCWKLGRRWPFGMRKQQEISGSVNKKRQKKRSFALVLMFKFGRKTMESSMEFFLFIW</sequence>
<accession>A0AAN8NQL9</accession>
<evidence type="ECO:0000313" key="3">
    <source>
        <dbReference type="Proteomes" id="UP001372834"/>
    </source>
</evidence>